<dbReference type="GO" id="GO:0005886">
    <property type="term" value="C:plasma membrane"/>
    <property type="evidence" value="ECO:0007669"/>
    <property type="project" value="UniProtKB-SubCell"/>
</dbReference>
<evidence type="ECO:0000256" key="2">
    <source>
        <dbReference type="ARBA" id="ARBA00007208"/>
    </source>
</evidence>
<proteinExistence type="inferred from homology"/>
<evidence type="ECO:0000256" key="4">
    <source>
        <dbReference type="ARBA" id="ARBA00022448"/>
    </source>
</evidence>
<keyword evidence="12" id="KW-1185">Reference proteome</keyword>
<dbReference type="GeneID" id="94688226"/>
<evidence type="ECO:0000256" key="9">
    <source>
        <dbReference type="ARBA" id="ARBA00023136"/>
    </source>
</evidence>
<evidence type="ECO:0000256" key="1">
    <source>
        <dbReference type="ARBA" id="ARBA00004533"/>
    </source>
</evidence>
<evidence type="ECO:0000313" key="11">
    <source>
        <dbReference type="EMBL" id="MCE7509878.1"/>
    </source>
</evidence>
<protein>
    <recommendedName>
        <fullName evidence="3">Type II secretion system protein N</fullName>
    </recommendedName>
    <alternativeName>
        <fullName evidence="10">General secretion pathway protein N</fullName>
    </alternativeName>
</protein>
<dbReference type="AlphaFoldDB" id="A0A9Q3ZDK8"/>
<keyword evidence="9" id="KW-0472">Membrane</keyword>
<comment type="caution">
    <text evidence="11">The sequence shown here is derived from an EMBL/GenBank/DDBJ whole genome shotgun (WGS) entry which is preliminary data.</text>
</comment>
<keyword evidence="4" id="KW-0813">Transport</keyword>
<keyword evidence="6" id="KW-0997">Cell inner membrane</keyword>
<comment type="similarity">
    <text evidence="2">Belongs to the GSP N family.</text>
</comment>
<name>A0A9Q3ZDK8_9GAMM</name>
<keyword evidence="7" id="KW-0812">Transmembrane</keyword>
<comment type="subcellular location">
    <subcellularLocation>
        <location evidence="1">Cell inner membrane</location>
    </subcellularLocation>
</comment>
<evidence type="ECO:0000256" key="5">
    <source>
        <dbReference type="ARBA" id="ARBA00022475"/>
    </source>
</evidence>
<evidence type="ECO:0000256" key="7">
    <source>
        <dbReference type="ARBA" id="ARBA00022692"/>
    </source>
</evidence>
<gene>
    <name evidence="11" type="ORF">LZG35_14665</name>
</gene>
<accession>A0A9Q3ZDK8</accession>
<keyword evidence="8" id="KW-0653">Protein transport</keyword>
<dbReference type="Pfam" id="PF01203">
    <property type="entry name" value="T2SSN"/>
    <property type="match status" value="1"/>
</dbReference>
<dbReference type="GO" id="GO:0015627">
    <property type="term" value="C:type II protein secretion system complex"/>
    <property type="evidence" value="ECO:0007669"/>
    <property type="project" value="InterPro"/>
</dbReference>
<keyword evidence="5" id="KW-1003">Cell membrane</keyword>
<evidence type="ECO:0000313" key="12">
    <source>
        <dbReference type="Proteomes" id="UP001107961"/>
    </source>
</evidence>
<organism evidence="11 12">
    <name type="scientific">Alloalcanivorax xenomutans</name>
    <dbReference type="NCBI Taxonomy" id="1094342"/>
    <lineage>
        <taxon>Bacteria</taxon>
        <taxon>Pseudomonadati</taxon>
        <taxon>Pseudomonadota</taxon>
        <taxon>Gammaproteobacteria</taxon>
        <taxon>Oceanospirillales</taxon>
        <taxon>Alcanivoracaceae</taxon>
        <taxon>Alloalcanivorax</taxon>
    </lineage>
</organism>
<reference evidence="11" key="1">
    <citation type="submission" date="2022-01" db="EMBL/GenBank/DDBJ databases">
        <authorList>
            <person name="Karlyshev A.V."/>
            <person name="Jaspars M."/>
        </authorList>
    </citation>
    <scope>NUCLEOTIDE SEQUENCE</scope>
    <source>
        <strain evidence="11">AGSA3-2</strain>
    </source>
</reference>
<dbReference type="Proteomes" id="UP001107961">
    <property type="component" value="Unassembled WGS sequence"/>
</dbReference>
<dbReference type="RefSeq" id="WP_080531531.1">
    <property type="nucleotide sequence ID" value="NZ_CP012331.1"/>
</dbReference>
<dbReference type="InterPro" id="IPR022792">
    <property type="entry name" value="T2SS_protein-GspN"/>
</dbReference>
<evidence type="ECO:0000256" key="6">
    <source>
        <dbReference type="ARBA" id="ARBA00022519"/>
    </source>
</evidence>
<sequence>MMRRGFALGAVFVVSLILFLIVLMPAAVLVERIPQLRPGGAPLTLADARGRWWSGSAAVSWRDQQGRVRWEVNWHGLTPGLDLAMVSNDLDVQGWLGAAWGDWRLEQWRANVPVAMVSRYIPQGQADGTVRMTLIALELADDAVVDAKGTLDYSGGTVGWGRGESAPVPPLQGRLSMVETGPSLVVTDPEQKQVFAARVAEQKLNVQVFRAWPQLLGVSQGGDPSDVVFQMSQPFPPGR</sequence>
<evidence type="ECO:0000256" key="8">
    <source>
        <dbReference type="ARBA" id="ARBA00022927"/>
    </source>
</evidence>
<dbReference type="GO" id="GO:0015628">
    <property type="term" value="P:protein secretion by the type II secretion system"/>
    <property type="evidence" value="ECO:0007669"/>
    <property type="project" value="InterPro"/>
</dbReference>
<dbReference type="EMBL" id="JAJVKT010000018">
    <property type="protein sequence ID" value="MCE7509878.1"/>
    <property type="molecule type" value="Genomic_DNA"/>
</dbReference>
<evidence type="ECO:0000256" key="10">
    <source>
        <dbReference type="ARBA" id="ARBA00030772"/>
    </source>
</evidence>
<evidence type="ECO:0000256" key="3">
    <source>
        <dbReference type="ARBA" id="ARBA00021563"/>
    </source>
</evidence>